<feature type="chain" id="PRO_5005325199" evidence="1">
    <location>
        <begin position="19"/>
        <end position="112"/>
    </location>
</feature>
<organism evidence="2 3">
    <name type="scientific">Fusarium oxysporum f. sp. lycopersici (strain 4287 / CBS 123668 / FGSC 9935 / NRRL 34936)</name>
    <name type="common">Fusarium vascular wilt of tomato</name>
    <dbReference type="NCBI Taxonomy" id="426428"/>
    <lineage>
        <taxon>Eukaryota</taxon>
        <taxon>Fungi</taxon>
        <taxon>Dikarya</taxon>
        <taxon>Ascomycota</taxon>
        <taxon>Pezizomycotina</taxon>
        <taxon>Sordariomycetes</taxon>
        <taxon>Hypocreomycetidae</taxon>
        <taxon>Hypocreales</taxon>
        <taxon>Nectriaceae</taxon>
        <taxon>Fusarium</taxon>
        <taxon>Fusarium oxysporum species complex</taxon>
    </lineage>
</organism>
<evidence type="ECO:0000313" key="3">
    <source>
        <dbReference type="Proteomes" id="UP000009097"/>
    </source>
</evidence>
<gene>
    <name evidence="2" type="ORF">FOXG_22828</name>
</gene>
<dbReference type="RefSeq" id="XP_018258516.1">
    <property type="nucleotide sequence ID" value="XM_018403246.1"/>
</dbReference>
<sequence>MKLSALLGFAVCVPSTMATIYCRDVSPPVSIIDALKRINIDLYSVTHEAGVKPTRQRGKDVNVSVPSTVEVPQGITQMVACTIYKSVETMTAFVNSRPSHELSPVRKSASLT</sequence>
<dbReference type="KEGG" id="fox:FOXG_22828"/>
<reference evidence="2 3" key="1">
    <citation type="journal article" date="2010" name="Nature">
        <title>Comparative genomics reveals mobile pathogenicity chromosomes in Fusarium.</title>
        <authorList>
            <person name="Ma L.J."/>
            <person name="van der Does H.C."/>
            <person name="Borkovich K.A."/>
            <person name="Coleman J.J."/>
            <person name="Daboussi M.J."/>
            <person name="Di Pietro A."/>
            <person name="Dufresne M."/>
            <person name="Freitag M."/>
            <person name="Grabherr M."/>
            <person name="Henrissat B."/>
            <person name="Houterman P.M."/>
            <person name="Kang S."/>
            <person name="Shim W.B."/>
            <person name="Woloshuk C."/>
            <person name="Xie X."/>
            <person name="Xu J.R."/>
            <person name="Antoniw J."/>
            <person name="Baker S.E."/>
            <person name="Bluhm B.H."/>
            <person name="Breakspear A."/>
            <person name="Brown D.W."/>
            <person name="Butchko R.A."/>
            <person name="Chapman S."/>
            <person name="Coulson R."/>
            <person name="Coutinho P.M."/>
            <person name="Danchin E.G."/>
            <person name="Diener A."/>
            <person name="Gale L.R."/>
            <person name="Gardiner D.M."/>
            <person name="Goff S."/>
            <person name="Hammond-Kosack K.E."/>
            <person name="Hilburn K."/>
            <person name="Hua-Van A."/>
            <person name="Jonkers W."/>
            <person name="Kazan K."/>
            <person name="Kodira C.D."/>
            <person name="Koehrsen M."/>
            <person name="Kumar L."/>
            <person name="Lee Y.H."/>
            <person name="Li L."/>
            <person name="Manners J.M."/>
            <person name="Miranda-Saavedra D."/>
            <person name="Mukherjee M."/>
            <person name="Park G."/>
            <person name="Park J."/>
            <person name="Park S.Y."/>
            <person name="Proctor R.H."/>
            <person name="Regev A."/>
            <person name="Ruiz-Roldan M.C."/>
            <person name="Sain D."/>
            <person name="Sakthikumar S."/>
            <person name="Sykes S."/>
            <person name="Schwartz D.C."/>
            <person name="Turgeon B.G."/>
            <person name="Wapinski I."/>
            <person name="Yoder O."/>
            <person name="Young S."/>
            <person name="Zeng Q."/>
            <person name="Zhou S."/>
            <person name="Galagan J."/>
            <person name="Cuomo C.A."/>
            <person name="Kistler H.C."/>
            <person name="Rep M."/>
        </authorList>
    </citation>
    <scope>NUCLEOTIDE SEQUENCE [LARGE SCALE GENOMIC DNA]</scope>
    <source>
        <strain evidence="3">4287 / CBS 123668 / FGSC 9935 / NRRL 34936</strain>
    </source>
</reference>
<dbReference type="AlphaFoldDB" id="A0A0J9WCV9"/>
<dbReference type="GeneID" id="28963534"/>
<protein>
    <submittedName>
        <fullName evidence="2">Uncharacterized protein</fullName>
    </submittedName>
</protein>
<name>A0A0J9WCV9_FUSO4</name>
<dbReference type="EMBL" id="DS231746">
    <property type="protein sequence ID" value="KNB20471.1"/>
    <property type="molecule type" value="Genomic_DNA"/>
</dbReference>
<proteinExistence type="predicted"/>
<dbReference type="VEuPathDB" id="FungiDB:FOXG_22828"/>
<feature type="signal peptide" evidence="1">
    <location>
        <begin position="1"/>
        <end position="18"/>
    </location>
</feature>
<keyword evidence="1" id="KW-0732">Signal</keyword>
<dbReference type="Proteomes" id="UP000009097">
    <property type="component" value="Chromosome 14"/>
</dbReference>
<accession>A0A0J9WCV9</accession>
<evidence type="ECO:0000313" key="2">
    <source>
        <dbReference type="EMBL" id="KNB20471.1"/>
    </source>
</evidence>
<evidence type="ECO:0000256" key="1">
    <source>
        <dbReference type="SAM" id="SignalP"/>
    </source>
</evidence>